<name>A0A9E8YZ67_9STRA</name>
<geneLocation type="plastid" evidence="3"/>
<sequence length="229" mass="25795">MAFLIVNIMFSPISAAEAKDVEGLMTPTQPTTTRPAPQNRDGFWRRFGRRNKMNYGQGSPGGGDPSGNPDDDDGPPSWPVCESVEENENDLAWINEHTRKLKEQKEYKVEESYLKNPALKKINESLIGKKGTGQGGNPKARRDTASVKRKLQDGVHPNDAGDRKTSNLGNGYYYIRKDDVRIIVKYDSKTGNSDIIGVGIRPERKDMRKLARIINRDFDIKNKIDPSRY</sequence>
<reference evidence="3" key="1">
    <citation type="submission" date="2022-04" db="EMBL/GenBank/DDBJ databases">
        <title>Plastid genome of Amicula sp.</title>
        <authorList>
            <person name="Gastineau R."/>
            <person name="Li C."/>
            <person name="Ashworth M.P."/>
            <person name="Witkowski A."/>
            <person name="Turmel M."/>
            <person name="Gorecka E."/>
            <person name="Frankovich T."/>
            <person name="Wachnicka A."/>
            <person name="Lobban C.S."/>
            <person name="Theriot E.C."/>
            <person name="Otis C."/>
            <person name="Dabek P."/>
            <person name="Binczewska A."/>
            <person name="Lemieux C."/>
        </authorList>
    </citation>
    <scope>NUCLEOTIDE SEQUENCE</scope>
    <source>
        <strain evidence="3">GU52X-4 cfCalB7</strain>
    </source>
</reference>
<dbReference type="AlphaFoldDB" id="A0A9E8YZ67"/>
<protein>
    <submittedName>
        <fullName evidence="3">Uncharacterized protein</fullName>
    </submittedName>
</protein>
<evidence type="ECO:0000313" key="3">
    <source>
        <dbReference type="EMBL" id="WAK84818.1"/>
    </source>
</evidence>
<keyword evidence="2" id="KW-0732">Signal</keyword>
<feature type="compositionally biased region" description="Basic and acidic residues" evidence="1">
    <location>
        <begin position="140"/>
        <end position="153"/>
    </location>
</feature>
<evidence type="ECO:0000256" key="1">
    <source>
        <dbReference type="SAM" id="MobiDB-lite"/>
    </source>
</evidence>
<feature type="region of interest" description="Disordered" evidence="1">
    <location>
        <begin position="127"/>
        <end position="164"/>
    </location>
</feature>
<gene>
    <name evidence="3" type="primary">orf229a</name>
</gene>
<proteinExistence type="predicted"/>
<organism evidence="3">
    <name type="scientific">Amicula sp. isolate GU52X-4 cfCalB7</name>
    <dbReference type="NCBI Taxonomy" id="3003489"/>
    <lineage>
        <taxon>Eukaryota</taxon>
        <taxon>Sar</taxon>
        <taxon>Stramenopiles</taxon>
        <taxon>Ochrophyta</taxon>
        <taxon>Bacillariophyta</taxon>
        <taxon>Bacillariophyceae</taxon>
        <taxon>Bacillariophycidae</taxon>
        <taxon>Naviculales</taxon>
        <taxon>Naviculaceae</taxon>
        <taxon>Amicula</taxon>
    </lineage>
</organism>
<keyword evidence="3" id="KW-0934">Plastid</keyword>
<feature type="signal peptide" evidence="2">
    <location>
        <begin position="1"/>
        <end position="18"/>
    </location>
</feature>
<evidence type="ECO:0000256" key="2">
    <source>
        <dbReference type="SAM" id="SignalP"/>
    </source>
</evidence>
<feature type="region of interest" description="Disordered" evidence="1">
    <location>
        <begin position="50"/>
        <end position="82"/>
    </location>
</feature>
<accession>A0A9E8YZ67</accession>
<dbReference type="EMBL" id="ON390793">
    <property type="protein sequence ID" value="WAK84818.1"/>
    <property type="molecule type" value="Genomic_DNA"/>
</dbReference>
<feature type="chain" id="PRO_5038344245" evidence="2">
    <location>
        <begin position="19"/>
        <end position="229"/>
    </location>
</feature>